<dbReference type="EMBL" id="MU858406">
    <property type="protein sequence ID" value="KAK4206466.1"/>
    <property type="molecule type" value="Genomic_DNA"/>
</dbReference>
<dbReference type="PROSITE" id="PS00036">
    <property type="entry name" value="BZIP_BASIC"/>
    <property type="match status" value="1"/>
</dbReference>
<accession>A0AAN7AYU4</accession>
<protein>
    <submittedName>
        <fullName evidence="6">Bzip transcription factor protein</fullName>
    </submittedName>
</protein>
<dbReference type="SUPFAM" id="SSF57959">
    <property type="entry name" value="Leucine zipper domain"/>
    <property type="match status" value="1"/>
</dbReference>
<feature type="region of interest" description="Disordered" evidence="4">
    <location>
        <begin position="71"/>
        <end position="93"/>
    </location>
</feature>
<dbReference type="SMART" id="SM00338">
    <property type="entry name" value="BRLZ"/>
    <property type="match status" value="1"/>
</dbReference>
<evidence type="ECO:0000256" key="3">
    <source>
        <dbReference type="SAM" id="Coils"/>
    </source>
</evidence>
<keyword evidence="3" id="KW-0175">Coiled coil</keyword>
<dbReference type="GO" id="GO:0001228">
    <property type="term" value="F:DNA-binding transcription activator activity, RNA polymerase II-specific"/>
    <property type="evidence" value="ECO:0007669"/>
    <property type="project" value="TreeGrafter"/>
</dbReference>
<dbReference type="PROSITE" id="PS50217">
    <property type="entry name" value="BZIP"/>
    <property type="match status" value="1"/>
</dbReference>
<feature type="compositionally biased region" description="Basic residues" evidence="4">
    <location>
        <begin position="76"/>
        <end position="92"/>
    </location>
</feature>
<dbReference type="GO" id="GO:0000976">
    <property type="term" value="F:transcription cis-regulatory region binding"/>
    <property type="evidence" value="ECO:0007669"/>
    <property type="project" value="InterPro"/>
</dbReference>
<keyword evidence="7" id="KW-1185">Reference proteome</keyword>
<dbReference type="GO" id="GO:0090575">
    <property type="term" value="C:RNA polymerase II transcription regulator complex"/>
    <property type="evidence" value="ECO:0007669"/>
    <property type="project" value="TreeGrafter"/>
</dbReference>
<evidence type="ECO:0000259" key="5">
    <source>
        <dbReference type="PROSITE" id="PS50217"/>
    </source>
</evidence>
<dbReference type="InterPro" id="IPR050936">
    <property type="entry name" value="AP-1-like"/>
</dbReference>
<keyword evidence="2" id="KW-0539">Nucleus</keyword>
<feature type="coiled-coil region" evidence="3">
    <location>
        <begin position="101"/>
        <end position="149"/>
    </location>
</feature>
<gene>
    <name evidence="6" type="ORF">QBC37DRAFT_445035</name>
</gene>
<evidence type="ECO:0000313" key="7">
    <source>
        <dbReference type="Proteomes" id="UP001301769"/>
    </source>
</evidence>
<proteinExistence type="predicted"/>
<dbReference type="InterPro" id="IPR046347">
    <property type="entry name" value="bZIP_sf"/>
</dbReference>
<dbReference type="CDD" id="cd14688">
    <property type="entry name" value="bZIP_YAP"/>
    <property type="match status" value="1"/>
</dbReference>
<sequence length="248" mass="27462">MKEYAPHLYANDNYAPVIPIVHLGSFPGPSTPPNQHPAPTQPIISAAYPPQIPADVLAMTNIEADDQVQARMQGSNRKKNKLIPAQSRRKAQNRIAQRAFRERKERHVKDLESRLKELEQTQQQTASENERLKRDLQRMSTENEILRATSMVNGAGLPGSNGSPMVTGPMSYNPTAFYADVLQNHTKKTLSHSIVTSNNGGRLLAAGATWNIITSNDFLKRSLGPVFEERAILEAIEQSAASETDELL</sequence>
<dbReference type="PANTHER" id="PTHR40621">
    <property type="entry name" value="TRANSCRIPTION FACTOR KAPC-RELATED"/>
    <property type="match status" value="1"/>
</dbReference>
<dbReference type="PANTHER" id="PTHR40621:SF8">
    <property type="entry name" value="AP-1-LIKE TRANSCRIPTION FACTOR YAP3"/>
    <property type="match status" value="1"/>
</dbReference>
<comment type="subcellular location">
    <subcellularLocation>
        <location evidence="1">Nucleus</location>
    </subcellularLocation>
</comment>
<dbReference type="InterPro" id="IPR004827">
    <property type="entry name" value="bZIP"/>
</dbReference>
<reference evidence="6" key="1">
    <citation type="journal article" date="2023" name="Mol. Phylogenet. Evol.">
        <title>Genome-scale phylogeny and comparative genomics of the fungal order Sordariales.</title>
        <authorList>
            <person name="Hensen N."/>
            <person name="Bonometti L."/>
            <person name="Westerberg I."/>
            <person name="Brannstrom I.O."/>
            <person name="Guillou S."/>
            <person name="Cros-Aarteil S."/>
            <person name="Calhoun S."/>
            <person name="Haridas S."/>
            <person name="Kuo A."/>
            <person name="Mondo S."/>
            <person name="Pangilinan J."/>
            <person name="Riley R."/>
            <person name="LaButti K."/>
            <person name="Andreopoulos B."/>
            <person name="Lipzen A."/>
            <person name="Chen C."/>
            <person name="Yan M."/>
            <person name="Daum C."/>
            <person name="Ng V."/>
            <person name="Clum A."/>
            <person name="Steindorff A."/>
            <person name="Ohm R.A."/>
            <person name="Martin F."/>
            <person name="Silar P."/>
            <person name="Natvig D.O."/>
            <person name="Lalanne C."/>
            <person name="Gautier V."/>
            <person name="Ament-Velasquez S.L."/>
            <person name="Kruys A."/>
            <person name="Hutchinson M.I."/>
            <person name="Powell A.J."/>
            <person name="Barry K."/>
            <person name="Miller A.N."/>
            <person name="Grigoriev I.V."/>
            <person name="Debuchy R."/>
            <person name="Gladieux P."/>
            <person name="Hiltunen Thoren M."/>
            <person name="Johannesson H."/>
        </authorList>
    </citation>
    <scope>NUCLEOTIDE SEQUENCE</scope>
    <source>
        <strain evidence="6">PSN293</strain>
    </source>
</reference>
<name>A0AAN7AYU4_9PEZI</name>
<comment type="caution">
    <text evidence="6">The sequence shown here is derived from an EMBL/GenBank/DDBJ whole genome shotgun (WGS) entry which is preliminary data.</text>
</comment>
<dbReference type="Gene3D" id="1.20.5.170">
    <property type="match status" value="1"/>
</dbReference>
<reference evidence="6" key="2">
    <citation type="submission" date="2023-05" db="EMBL/GenBank/DDBJ databases">
        <authorList>
            <consortium name="Lawrence Berkeley National Laboratory"/>
            <person name="Steindorff A."/>
            <person name="Hensen N."/>
            <person name="Bonometti L."/>
            <person name="Westerberg I."/>
            <person name="Brannstrom I.O."/>
            <person name="Guillou S."/>
            <person name="Cros-Aarteil S."/>
            <person name="Calhoun S."/>
            <person name="Haridas S."/>
            <person name="Kuo A."/>
            <person name="Mondo S."/>
            <person name="Pangilinan J."/>
            <person name="Riley R."/>
            <person name="Labutti K."/>
            <person name="Andreopoulos B."/>
            <person name="Lipzen A."/>
            <person name="Chen C."/>
            <person name="Yanf M."/>
            <person name="Daum C."/>
            <person name="Ng V."/>
            <person name="Clum A."/>
            <person name="Ohm R."/>
            <person name="Martin F."/>
            <person name="Silar P."/>
            <person name="Natvig D."/>
            <person name="Lalanne C."/>
            <person name="Gautier V."/>
            <person name="Ament-Velasquez S.L."/>
            <person name="Kruys A."/>
            <person name="Hutchinson M.I."/>
            <person name="Powell A.J."/>
            <person name="Barry K."/>
            <person name="Miller A.N."/>
            <person name="Grigoriev I.V."/>
            <person name="Debuchy R."/>
            <person name="Gladieux P."/>
            <person name="Thoren M.H."/>
            <person name="Johannesson H."/>
        </authorList>
    </citation>
    <scope>NUCLEOTIDE SEQUENCE</scope>
    <source>
        <strain evidence="6">PSN293</strain>
    </source>
</reference>
<evidence type="ECO:0000256" key="2">
    <source>
        <dbReference type="ARBA" id="ARBA00023242"/>
    </source>
</evidence>
<feature type="domain" description="BZIP" evidence="5">
    <location>
        <begin position="88"/>
        <end position="146"/>
    </location>
</feature>
<evidence type="ECO:0000256" key="1">
    <source>
        <dbReference type="ARBA" id="ARBA00004123"/>
    </source>
</evidence>
<dbReference type="Pfam" id="PF00170">
    <property type="entry name" value="bZIP_1"/>
    <property type="match status" value="1"/>
</dbReference>
<evidence type="ECO:0000313" key="6">
    <source>
        <dbReference type="EMBL" id="KAK4206466.1"/>
    </source>
</evidence>
<evidence type="ECO:0000256" key="4">
    <source>
        <dbReference type="SAM" id="MobiDB-lite"/>
    </source>
</evidence>
<dbReference type="AlphaFoldDB" id="A0AAN7AYU4"/>
<organism evidence="6 7">
    <name type="scientific">Rhypophila decipiens</name>
    <dbReference type="NCBI Taxonomy" id="261697"/>
    <lineage>
        <taxon>Eukaryota</taxon>
        <taxon>Fungi</taxon>
        <taxon>Dikarya</taxon>
        <taxon>Ascomycota</taxon>
        <taxon>Pezizomycotina</taxon>
        <taxon>Sordariomycetes</taxon>
        <taxon>Sordariomycetidae</taxon>
        <taxon>Sordariales</taxon>
        <taxon>Naviculisporaceae</taxon>
        <taxon>Rhypophila</taxon>
    </lineage>
</organism>
<dbReference type="Proteomes" id="UP001301769">
    <property type="component" value="Unassembled WGS sequence"/>
</dbReference>